<dbReference type="InterPro" id="IPR008735">
    <property type="entry name" value="PSP94"/>
</dbReference>
<evidence type="ECO:0000256" key="2">
    <source>
        <dbReference type="ARBA" id="ARBA00010352"/>
    </source>
</evidence>
<name>A0AAV1G5K4_XYRNO</name>
<feature type="signal peptide" evidence="5">
    <location>
        <begin position="1"/>
        <end position="23"/>
    </location>
</feature>
<comment type="similarity">
    <text evidence="2">Belongs to the beta-microseminoprotein family.</text>
</comment>
<keyword evidence="5" id="KW-0732">Signal</keyword>
<organism evidence="6 7">
    <name type="scientific">Xyrichtys novacula</name>
    <name type="common">Pearly razorfish</name>
    <name type="synonym">Hemipteronotus novacula</name>
    <dbReference type="NCBI Taxonomy" id="13765"/>
    <lineage>
        <taxon>Eukaryota</taxon>
        <taxon>Metazoa</taxon>
        <taxon>Chordata</taxon>
        <taxon>Craniata</taxon>
        <taxon>Vertebrata</taxon>
        <taxon>Euteleostomi</taxon>
        <taxon>Actinopterygii</taxon>
        <taxon>Neopterygii</taxon>
        <taxon>Teleostei</taxon>
        <taxon>Neoteleostei</taxon>
        <taxon>Acanthomorphata</taxon>
        <taxon>Eupercaria</taxon>
        <taxon>Labriformes</taxon>
        <taxon>Labridae</taxon>
        <taxon>Xyrichtys</taxon>
    </lineage>
</organism>
<evidence type="ECO:0000256" key="1">
    <source>
        <dbReference type="ARBA" id="ARBA00004613"/>
    </source>
</evidence>
<evidence type="ECO:0000313" key="6">
    <source>
        <dbReference type="EMBL" id="CAJ1068613.1"/>
    </source>
</evidence>
<keyword evidence="4" id="KW-1015">Disulfide bond</keyword>
<evidence type="ECO:0000256" key="3">
    <source>
        <dbReference type="ARBA" id="ARBA00022525"/>
    </source>
</evidence>
<sequence>MSATMKYLALALVLCGLSSVTNAQCYQKPPNPDHMTHCRDDVDLTWHPVGSSWRNSKCMDCTCGGCCAGYSTPRSYPEDCVSVFNPVACEYVVHKRNNPSELCPIYGAVGK</sequence>
<dbReference type="AlphaFoldDB" id="A0AAV1G5K4"/>
<gene>
    <name evidence="6" type="ORF">XNOV1_A006520</name>
</gene>
<keyword evidence="7" id="KW-1185">Reference proteome</keyword>
<dbReference type="PANTHER" id="PTHR10500">
    <property type="entry name" value="BETA-MICROSEMINOPROTEIN"/>
    <property type="match status" value="1"/>
</dbReference>
<protein>
    <submittedName>
        <fullName evidence="6">Unnamed protein product</fullName>
    </submittedName>
</protein>
<dbReference type="Pfam" id="PF05825">
    <property type="entry name" value="PSP94"/>
    <property type="match status" value="1"/>
</dbReference>
<dbReference type="PANTHER" id="PTHR10500:SF7">
    <property type="entry name" value="BETA-MICROSEMINOPROTEIN"/>
    <property type="match status" value="1"/>
</dbReference>
<dbReference type="Proteomes" id="UP001178508">
    <property type="component" value="Chromosome 12"/>
</dbReference>
<dbReference type="Gene3D" id="2.60.40.1900">
    <property type="entry name" value="Beta-microseminoprotein (PSP94) domain"/>
    <property type="match status" value="1"/>
</dbReference>
<dbReference type="GO" id="GO:0005576">
    <property type="term" value="C:extracellular region"/>
    <property type="evidence" value="ECO:0007669"/>
    <property type="project" value="UniProtKB-SubCell"/>
</dbReference>
<dbReference type="EMBL" id="OY660875">
    <property type="protein sequence ID" value="CAJ1068613.1"/>
    <property type="molecule type" value="Genomic_DNA"/>
</dbReference>
<evidence type="ECO:0000256" key="4">
    <source>
        <dbReference type="ARBA" id="ARBA00023157"/>
    </source>
</evidence>
<proteinExistence type="inferred from homology"/>
<evidence type="ECO:0000256" key="5">
    <source>
        <dbReference type="SAM" id="SignalP"/>
    </source>
</evidence>
<evidence type="ECO:0000313" key="7">
    <source>
        <dbReference type="Proteomes" id="UP001178508"/>
    </source>
</evidence>
<keyword evidence="3" id="KW-0964">Secreted</keyword>
<comment type="subcellular location">
    <subcellularLocation>
        <location evidence="1">Secreted</location>
    </subcellularLocation>
</comment>
<feature type="chain" id="PRO_5043785214" evidence="5">
    <location>
        <begin position="24"/>
        <end position="111"/>
    </location>
</feature>
<reference evidence="6" key="1">
    <citation type="submission" date="2023-08" db="EMBL/GenBank/DDBJ databases">
        <authorList>
            <person name="Alioto T."/>
            <person name="Alioto T."/>
            <person name="Gomez Garrido J."/>
        </authorList>
    </citation>
    <scope>NUCLEOTIDE SEQUENCE</scope>
</reference>
<accession>A0AAV1G5K4</accession>